<dbReference type="Pfam" id="PF13632">
    <property type="entry name" value="Glyco_trans_2_3"/>
    <property type="match status" value="1"/>
</dbReference>
<gene>
    <name evidence="9" type="ORF">IAB69_04880</name>
</gene>
<dbReference type="Proteomes" id="UP000824110">
    <property type="component" value="Unassembled WGS sequence"/>
</dbReference>
<reference evidence="9" key="2">
    <citation type="journal article" date="2021" name="PeerJ">
        <title>Extensive microbial diversity within the chicken gut microbiome revealed by metagenomics and culture.</title>
        <authorList>
            <person name="Gilroy R."/>
            <person name="Ravi A."/>
            <person name="Getino M."/>
            <person name="Pursley I."/>
            <person name="Horton D.L."/>
            <person name="Alikhan N.F."/>
            <person name="Baker D."/>
            <person name="Gharbi K."/>
            <person name="Hall N."/>
            <person name="Watson M."/>
            <person name="Adriaenssens E.M."/>
            <person name="Foster-Nyarko E."/>
            <person name="Jarju S."/>
            <person name="Secka A."/>
            <person name="Antonio M."/>
            <person name="Oren A."/>
            <person name="Chaudhuri R.R."/>
            <person name="La Ragione R."/>
            <person name="Hildebrand F."/>
            <person name="Pallen M.J."/>
        </authorList>
    </citation>
    <scope>NUCLEOTIDE SEQUENCE</scope>
    <source>
        <strain evidence="9">CHK195-12923</strain>
    </source>
</reference>
<keyword evidence="3" id="KW-0808">Transferase</keyword>
<dbReference type="GO" id="GO:0016757">
    <property type="term" value="F:glycosyltransferase activity"/>
    <property type="evidence" value="ECO:0007669"/>
    <property type="project" value="UniProtKB-KW"/>
</dbReference>
<evidence type="ECO:0000256" key="5">
    <source>
        <dbReference type="ARBA" id="ARBA00022989"/>
    </source>
</evidence>
<dbReference type="InterPro" id="IPR001173">
    <property type="entry name" value="Glyco_trans_2-like"/>
</dbReference>
<evidence type="ECO:0000256" key="3">
    <source>
        <dbReference type="ARBA" id="ARBA00022679"/>
    </source>
</evidence>
<feature type="domain" description="Glycosyltransferase 2-like" evidence="8">
    <location>
        <begin position="179"/>
        <end position="388"/>
    </location>
</feature>
<evidence type="ECO:0000256" key="1">
    <source>
        <dbReference type="ARBA" id="ARBA00004141"/>
    </source>
</evidence>
<dbReference type="GO" id="GO:0016020">
    <property type="term" value="C:membrane"/>
    <property type="evidence" value="ECO:0007669"/>
    <property type="project" value="UniProtKB-SubCell"/>
</dbReference>
<organism evidence="9 10">
    <name type="scientific">Candidatus Coproplasma excrementigallinarum</name>
    <dbReference type="NCBI Taxonomy" id="2840747"/>
    <lineage>
        <taxon>Bacteria</taxon>
        <taxon>Bacillati</taxon>
        <taxon>Bacillota</taxon>
        <taxon>Clostridia</taxon>
        <taxon>Eubacteriales</taxon>
        <taxon>Candidatus Coproplasma</taxon>
    </lineage>
</organism>
<evidence type="ECO:0000256" key="4">
    <source>
        <dbReference type="ARBA" id="ARBA00022692"/>
    </source>
</evidence>
<dbReference type="Gene3D" id="3.90.550.10">
    <property type="entry name" value="Spore Coat Polysaccharide Biosynthesis Protein SpsA, Chain A"/>
    <property type="match status" value="1"/>
</dbReference>
<feature type="transmembrane region" description="Helical" evidence="7">
    <location>
        <begin position="374"/>
        <end position="394"/>
    </location>
</feature>
<keyword evidence="6 7" id="KW-0472">Membrane</keyword>
<feature type="transmembrane region" description="Helical" evidence="7">
    <location>
        <begin position="485"/>
        <end position="504"/>
    </location>
</feature>
<dbReference type="EMBL" id="DVNE01000046">
    <property type="protein sequence ID" value="HIU61962.1"/>
    <property type="molecule type" value="Genomic_DNA"/>
</dbReference>
<dbReference type="InterPro" id="IPR029044">
    <property type="entry name" value="Nucleotide-diphossugar_trans"/>
</dbReference>
<dbReference type="PANTHER" id="PTHR43867">
    <property type="entry name" value="CELLULOSE SYNTHASE CATALYTIC SUBUNIT A [UDP-FORMING]"/>
    <property type="match status" value="1"/>
</dbReference>
<dbReference type="AlphaFoldDB" id="A0A9D1MKV6"/>
<dbReference type="SUPFAM" id="SSF53448">
    <property type="entry name" value="Nucleotide-diphospho-sugar transferases"/>
    <property type="match status" value="1"/>
</dbReference>
<protein>
    <submittedName>
        <fullName evidence="9">Glycosyltransferase</fullName>
    </submittedName>
</protein>
<evidence type="ECO:0000256" key="6">
    <source>
        <dbReference type="ARBA" id="ARBA00023136"/>
    </source>
</evidence>
<feature type="transmembrane region" description="Helical" evidence="7">
    <location>
        <begin position="341"/>
        <end position="368"/>
    </location>
</feature>
<evidence type="ECO:0000259" key="8">
    <source>
        <dbReference type="Pfam" id="PF13632"/>
    </source>
</evidence>
<sequence length="536" mass="60442">MKKKPTVYAIVLAAWACCAAVLGVALWRLIAGLGEYTPVKKAFIIALLAINTAVLCLMWLGSIKDFMFSAAYAIMHKKFNKRYAEIAKYDAETDGEPRFLLLYCTCNDFNAEALESCMRQRYKNYKTVILDDSSDEEYKARIDKFAAEHGAEVIRRKERKGYKAGNLNNYLCGRTDYDYFVVLDSDEVIPENYIQGVLKYFIHCKDCGAVQARHRATHGQNVFQRLMGLSVGSNGQTMQVVKNFYGANALIGHGMTVSRACYEATGGFPLVVAEDISFAVKIKNAGFNVVYAPDILCFEEFPVDYVSLKKRQCKWTQGNLEYMKKFGKEIRRSKMRWFEKLDLVLSHYSLPIVPVLSLLLTVCTITLSFLGYPIINYSLAVYVIMIVFLCSPLLPDLFVYHKDRNILLLIPYFILNIATYASLAPMMLRTIFLGLCGKKAVFIVTPKTSEKFGIKEVLKYSWSSIVFAAAIGATCFAASGSLLPVLFIFAGCISAPFIILLSNIPVKEPRKDFIAYGRAHNIQPRLKCDEYTIVFK</sequence>
<evidence type="ECO:0000313" key="9">
    <source>
        <dbReference type="EMBL" id="HIU61962.1"/>
    </source>
</evidence>
<accession>A0A9D1MKV6</accession>
<evidence type="ECO:0000256" key="2">
    <source>
        <dbReference type="ARBA" id="ARBA00022676"/>
    </source>
</evidence>
<evidence type="ECO:0000256" key="7">
    <source>
        <dbReference type="SAM" id="Phobius"/>
    </source>
</evidence>
<feature type="transmembrane region" description="Helical" evidence="7">
    <location>
        <begin position="406"/>
        <end position="423"/>
    </location>
</feature>
<dbReference type="InterPro" id="IPR050321">
    <property type="entry name" value="Glycosyltr_2/OpgH_subfam"/>
</dbReference>
<comment type="subcellular location">
    <subcellularLocation>
        <location evidence="1">Membrane</location>
        <topology evidence="1">Multi-pass membrane protein</topology>
    </subcellularLocation>
</comment>
<feature type="transmembrane region" description="Helical" evidence="7">
    <location>
        <begin position="42"/>
        <end position="60"/>
    </location>
</feature>
<comment type="caution">
    <text evidence="9">The sequence shown here is derived from an EMBL/GenBank/DDBJ whole genome shotgun (WGS) entry which is preliminary data.</text>
</comment>
<proteinExistence type="predicted"/>
<keyword evidence="4 7" id="KW-0812">Transmembrane</keyword>
<reference evidence="9" key="1">
    <citation type="submission" date="2020-10" db="EMBL/GenBank/DDBJ databases">
        <authorList>
            <person name="Gilroy R."/>
        </authorList>
    </citation>
    <scope>NUCLEOTIDE SEQUENCE</scope>
    <source>
        <strain evidence="9">CHK195-12923</strain>
    </source>
</reference>
<keyword evidence="2" id="KW-0328">Glycosyltransferase</keyword>
<keyword evidence="5 7" id="KW-1133">Transmembrane helix</keyword>
<feature type="transmembrane region" description="Helical" evidence="7">
    <location>
        <begin position="7"/>
        <end position="30"/>
    </location>
</feature>
<name>A0A9D1MKV6_9FIRM</name>
<dbReference type="PANTHER" id="PTHR43867:SF2">
    <property type="entry name" value="CELLULOSE SYNTHASE CATALYTIC SUBUNIT A [UDP-FORMING]"/>
    <property type="match status" value="1"/>
</dbReference>
<evidence type="ECO:0000313" key="10">
    <source>
        <dbReference type="Proteomes" id="UP000824110"/>
    </source>
</evidence>